<dbReference type="EMBL" id="LBVT01000023">
    <property type="protein sequence ID" value="KKQ91154.1"/>
    <property type="molecule type" value="Genomic_DNA"/>
</dbReference>
<keyword evidence="2 6" id="KW-0689">Ribosomal protein</keyword>
<dbReference type="InterPro" id="IPR000851">
    <property type="entry name" value="Ribosomal_uS5"/>
</dbReference>
<dbReference type="InterPro" id="IPR005324">
    <property type="entry name" value="Ribosomal_uS5_C"/>
</dbReference>
<dbReference type="GO" id="GO:0005840">
    <property type="term" value="C:ribosome"/>
    <property type="evidence" value="ECO:0007669"/>
    <property type="project" value="UniProtKB-KW"/>
</dbReference>
<dbReference type="GO" id="GO:0003735">
    <property type="term" value="F:structural constituent of ribosome"/>
    <property type="evidence" value="ECO:0007669"/>
    <property type="project" value="UniProtKB-UniRule"/>
</dbReference>
<gene>
    <name evidence="10" type="ORF">UT16_C0023G0014</name>
</gene>
<evidence type="ECO:0000256" key="5">
    <source>
        <dbReference type="ARBA" id="ARBA00035519"/>
    </source>
</evidence>
<evidence type="ECO:0000256" key="8">
    <source>
        <dbReference type="SAM" id="Coils"/>
    </source>
</evidence>
<dbReference type="Proteomes" id="UP000034706">
    <property type="component" value="Unassembled WGS sequence"/>
</dbReference>
<evidence type="ECO:0000313" key="11">
    <source>
        <dbReference type="Proteomes" id="UP000034706"/>
    </source>
</evidence>
<proteinExistence type="inferred from homology"/>
<reference evidence="10 11" key="1">
    <citation type="journal article" date="2015" name="Nature">
        <title>rRNA introns, odd ribosomes, and small enigmatic genomes across a large radiation of phyla.</title>
        <authorList>
            <person name="Brown C.T."/>
            <person name="Hug L.A."/>
            <person name="Thomas B.C."/>
            <person name="Sharon I."/>
            <person name="Castelle C.J."/>
            <person name="Singh A."/>
            <person name="Wilkins M.J."/>
            <person name="Williams K.H."/>
            <person name="Banfield J.F."/>
        </authorList>
    </citation>
    <scope>NUCLEOTIDE SEQUENCE [LARGE SCALE GENOMIC DNA]</scope>
</reference>
<dbReference type="AlphaFoldDB" id="A0A0G0NZ84"/>
<evidence type="ECO:0000256" key="1">
    <source>
        <dbReference type="ARBA" id="ARBA00008945"/>
    </source>
</evidence>
<dbReference type="Gene3D" id="3.30.160.20">
    <property type="match status" value="1"/>
</dbReference>
<dbReference type="InterPro" id="IPR013810">
    <property type="entry name" value="Ribosomal_uS5_N"/>
</dbReference>
<dbReference type="InterPro" id="IPR020568">
    <property type="entry name" value="Ribosomal_Su5_D2-typ_SF"/>
</dbReference>
<dbReference type="GO" id="GO:0006412">
    <property type="term" value="P:translation"/>
    <property type="evidence" value="ECO:0007669"/>
    <property type="project" value="InterPro"/>
</dbReference>
<evidence type="ECO:0000256" key="3">
    <source>
        <dbReference type="ARBA" id="ARBA00023274"/>
    </source>
</evidence>
<evidence type="ECO:0000259" key="9">
    <source>
        <dbReference type="PROSITE" id="PS50881"/>
    </source>
</evidence>
<evidence type="ECO:0000256" key="6">
    <source>
        <dbReference type="PROSITE-ProRule" id="PRU00268"/>
    </source>
</evidence>
<keyword evidence="3 6" id="KW-0687">Ribonucleoprotein</keyword>
<evidence type="ECO:0000256" key="2">
    <source>
        <dbReference type="ARBA" id="ARBA00022980"/>
    </source>
</evidence>
<dbReference type="Pfam" id="PF03719">
    <property type="entry name" value="Ribosomal_S5_C"/>
    <property type="match status" value="1"/>
</dbReference>
<dbReference type="Gene3D" id="3.30.230.10">
    <property type="match status" value="1"/>
</dbReference>
<dbReference type="GO" id="GO:0003723">
    <property type="term" value="F:RNA binding"/>
    <property type="evidence" value="ECO:0007669"/>
    <property type="project" value="InterPro"/>
</dbReference>
<sequence length="166" mass="17969">MFKKSGRKFQTKREKSEFDQKTLDIRRVTRVVAGGKRFRFRATVVLGDHKGRVGVGVDKGADTSESIEKAARAAKKNLIAITIKNGTIPYEVIGKFSSAKVILKPAGEGHGIVAGGPVRVVVNLAGITNISSKILGTTTNKLNNARAAIEALKKLKMKSEKLKIKE</sequence>
<feature type="domain" description="S5 DRBM" evidence="9">
    <location>
        <begin position="18"/>
        <end position="81"/>
    </location>
</feature>
<dbReference type="PANTHER" id="PTHR48277:SF1">
    <property type="entry name" value="MITOCHONDRIAL RIBOSOMAL PROTEIN S5"/>
    <property type="match status" value="1"/>
</dbReference>
<dbReference type="InterPro" id="IPR014721">
    <property type="entry name" value="Ribsml_uS5_D2-typ_fold_subgr"/>
</dbReference>
<dbReference type="GO" id="GO:1990904">
    <property type="term" value="C:ribonucleoprotein complex"/>
    <property type="evidence" value="ECO:0007669"/>
    <property type="project" value="UniProtKB-UniRule"/>
</dbReference>
<accession>A0A0G0NZ84</accession>
<evidence type="ECO:0000256" key="4">
    <source>
        <dbReference type="ARBA" id="ARBA00035255"/>
    </source>
</evidence>
<protein>
    <recommendedName>
        <fullName evidence="4">Small ribosomal subunit protein uS5</fullName>
    </recommendedName>
    <alternativeName>
        <fullName evidence="5">30S ribosomal protein S5</fullName>
    </alternativeName>
</protein>
<dbReference type="Pfam" id="PF00333">
    <property type="entry name" value="Ribosomal_S5"/>
    <property type="match status" value="1"/>
</dbReference>
<comment type="caution">
    <text evidence="10">The sequence shown here is derived from an EMBL/GenBank/DDBJ whole genome shotgun (WGS) entry which is preliminary data.</text>
</comment>
<dbReference type="PANTHER" id="PTHR48277">
    <property type="entry name" value="MITOCHONDRIAL RIBOSOMAL PROTEIN S5"/>
    <property type="match status" value="1"/>
</dbReference>
<evidence type="ECO:0000313" key="10">
    <source>
        <dbReference type="EMBL" id="KKQ91154.1"/>
    </source>
</evidence>
<comment type="similarity">
    <text evidence="1 7">Belongs to the universal ribosomal protein uS5 family.</text>
</comment>
<dbReference type="PROSITE" id="PS50881">
    <property type="entry name" value="S5_DSRBD"/>
    <property type="match status" value="1"/>
</dbReference>
<evidence type="ECO:0000256" key="7">
    <source>
        <dbReference type="RuleBase" id="RU003823"/>
    </source>
</evidence>
<organism evidence="10 11">
    <name type="scientific">Candidatus Azambacteria bacterium GW2011_GWA2_39_10</name>
    <dbReference type="NCBI Taxonomy" id="1618611"/>
    <lineage>
        <taxon>Bacteria</taxon>
        <taxon>Candidatus Azamiibacteriota</taxon>
    </lineage>
</organism>
<dbReference type="GO" id="GO:0005737">
    <property type="term" value="C:cytoplasm"/>
    <property type="evidence" value="ECO:0007669"/>
    <property type="project" value="UniProtKB-ARBA"/>
</dbReference>
<keyword evidence="8" id="KW-0175">Coiled coil</keyword>
<dbReference type="FunFam" id="3.30.230.10:FF:000002">
    <property type="entry name" value="30S ribosomal protein S5"/>
    <property type="match status" value="1"/>
</dbReference>
<dbReference type="SUPFAM" id="SSF54211">
    <property type="entry name" value="Ribosomal protein S5 domain 2-like"/>
    <property type="match status" value="1"/>
</dbReference>
<dbReference type="SUPFAM" id="SSF54768">
    <property type="entry name" value="dsRNA-binding domain-like"/>
    <property type="match status" value="1"/>
</dbReference>
<name>A0A0G0NZ84_9BACT</name>
<feature type="coiled-coil region" evidence="8">
    <location>
        <begin position="135"/>
        <end position="165"/>
    </location>
</feature>